<dbReference type="EMBL" id="CP084166">
    <property type="protein sequence ID" value="UJG41950.1"/>
    <property type="molecule type" value="Genomic_DNA"/>
</dbReference>
<sequence length="189" mass="22476">MENNNTDKEQKLSPLITDKERQELFRELTTILTRRWIKDNVEVFGVSQQDLLIVTRVDIATLEHILEEYQAFISILGLELVYYKIGVETWLCLKSNYFAPPELNEAELTVLGVIIGLRESEKKITTKKIKEFLTSNDYLKEYLVNESIRSLTYKGYIRKKSNFIDYNYRTLLEFDEDERIKIKEEYEKL</sequence>
<organism evidence="1">
    <name type="scientific">Candidatus Heimdallarchaeum aukensis</name>
    <dbReference type="NCBI Taxonomy" id="2876573"/>
    <lineage>
        <taxon>Archaea</taxon>
        <taxon>Promethearchaeati</taxon>
        <taxon>Candidatus Heimdallarchaeota</taxon>
        <taxon>Candidatus Heimdallarchaeia (ex Rinke et al. 2021) (nom. nud.)</taxon>
        <taxon>Candidatus Heimdallarchaeales</taxon>
        <taxon>Candidatus Heimdallarchaeaceae</taxon>
        <taxon>Candidatus Heimdallarchaeum</taxon>
    </lineage>
</organism>
<proteinExistence type="predicted"/>
<protein>
    <submittedName>
        <fullName evidence="1">Uncharacterized protein</fullName>
    </submittedName>
</protein>
<dbReference type="Proteomes" id="UP001201020">
    <property type="component" value="Chromosome"/>
</dbReference>
<gene>
    <name evidence="1" type="ORF">K9W45_05660</name>
</gene>
<accession>A0A9Y1FM19</accession>
<dbReference type="AlphaFoldDB" id="A0A9Y1FM19"/>
<evidence type="ECO:0000313" key="1">
    <source>
        <dbReference type="EMBL" id="UJG41950.1"/>
    </source>
</evidence>
<reference evidence="1" key="1">
    <citation type="journal article" date="2022" name="Nat. Microbiol.">
        <title>Unique mobile elements and scalable gene flow at the prokaryote-eukaryote boundary revealed by circularized Asgard archaea genomes.</title>
        <authorList>
            <person name="Wu F."/>
            <person name="Speth D.R."/>
            <person name="Philosof A."/>
            <person name="Cremiere A."/>
            <person name="Narayanan A."/>
            <person name="Barco R.A."/>
            <person name="Connon S.A."/>
            <person name="Amend J.P."/>
            <person name="Antoshechkin I.A."/>
            <person name="Orphan V.J."/>
        </authorList>
    </citation>
    <scope>NUCLEOTIDE SEQUENCE</scope>
    <source>
        <strain evidence="1">PM71</strain>
    </source>
</reference>
<name>A0A9Y1FM19_9ARCH</name>